<dbReference type="OrthoDB" id="8825892at2759"/>
<dbReference type="InterPro" id="IPR013783">
    <property type="entry name" value="Ig-like_fold"/>
</dbReference>
<dbReference type="EMBL" id="KN727900">
    <property type="protein sequence ID" value="KIH64736.1"/>
    <property type="molecule type" value="Genomic_DNA"/>
</dbReference>
<sequence length="174" mass="19941">MLKEKMLNRVPHQMTMFIALLPGINSRIVDWWEIQNHPGNFHDYCHRKVMIHPSWTDPPDQPKVSMVGDPYVRAGDNVTLACVVTGGNPPPDVSWYLKDRLLSARFQYDLQTQPPCRYTVPTCYANHCCLLLRASLLEHGVTTEQKLATICRSYAQGSPEILRVFDRRKSPAHI</sequence>
<dbReference type="InterPro" id="IPR007110">
    <property type="entry name" value="Ig-like_dom"/>
</dbReference>
<dbReference type="AlphaFoldDB" id="A0A0C2H5M6"/>
<protein>
    <recommendedName>
        <fullName evidence="2">Ig-like domain-containing protein</fullName>
    </recommendedName>
</protein>
<name>A0A0C2H5M6_9BILA</name>
<feature type="domain" description="Ig-like" evidence="2">
    <location>
        <begin position="62"/>
        <end position="96"/>
    </location>
</feature>
<proteinExistence type="predicted"/>
<dbReference type="Gene3D" id="2.60.40.10">
    <property type="entry name" value="Immunoglobulins"/>
    <property type="match status" value="1"/>
</dbReference>
<dbReference type="InterPro" id="IPR013162">
    <property type="entry name" value="CD80_C2-set"/>
</dbReference>
<dbReference type="PROSITE" id="PS50835">
    <property type="entry name" value="IG_LIKE"/>
    <property type="match status" value="1"/>
</dbReference>
<evidence type="ECO:0000256" key="1">
    <source>
        <dbReference type="ARBA" id="ARBA00023157"/>
    </source>
</evidence>
<evidence type="ECO:0000259" key="2">
    <source>
        <dbReference type="PROSITE" id="PS50835"/>
    </source>
</evidence>
<keyword evidence="1" id="KW-1015">Disulfide bond</keyword>
<dbReference type="Proteomes" id="UP000054047">
    <property type="component" value="Unassembled WGS sequence"/>
</dbReference>
<reference evidence="3 4" key="1">
    <citation type="submission" date="2013-12" db="EMBL/GenBank/DDBJ databases">
        <title>Draft genome of the parsitic nematode Ancylostoma duodenale.</title>
        <authorList>
            <person name="Mitreva M."/>
        </authorList>
    </citation>
    <scope>NUCLEOTIDE SEQUENCE [LARGE SCALE GENOMIC DNA]</scope>
    <source>
        <strain evidence="3 4">Zhejiang</strain>
    </source>
</reference>
<accession>A0A0C2H5M6</accession>
<organism evidence="3 4">
    <name type="scientific">Ancylostoma duodenale</name>
    <dbReference type="NCBI Taxonomy" id="51022"/>
    <lineage>
        <taxon>Eukaryota</taxon>
        <taxon>Metazoa</taxon>
        <taxon>Ecdysozoa</taxon>
        <taxon>Nematoda</taxon>
        <taxon>Chromadorea</taxon>
        <taxon>Rhabditida</taxon>
        <taxon>Rhabditina</taxon>
        <taxon>Rhabditomorpha</taxon>
        <taxon>Strongyloidea</taxon>
        <taxon>Ancylostomatidae</taxon>
        <taxon>Ancylostomatinae</taxon>
        <taxon>Ancylostoma</taxon>
    </lineage>
</organism>
<dbReference type="SUPFAM" id="SSF48726">
    <property type="entry name" value="Immunoglobulin"/>
    <property type="match status" value="1"/>
</dbReference>
<evidence type="ECO:0000313" key="4">
    <source>
        <dbReference type="Proteomes" id="UP000054047"/>
    </source>
</evidence>
<dbReference type="InterPro" id="IPR036179">
    <property type="entry name" value="Ig-like_dom_sf"/>
</dbReference>
<gene>
    <name evidence="3" type="ORF">ANCDUO_04950</name>
</gene>
<evidence type="ECO:0000313" key="3">
    <source>
        <dbReference type="EMBL" id="KIH64736.1"/>
    </source>
</evidence>
<keyword evidence="4" id="KW-1185">Reference proteome</keyword>
<dbReference type="Pfam" id="PF08205">
    <property type="entry name" value="C2-set_2"/>
    <property type="match status" value="1"/>
</dbReference>